<organism evidence="5 6">
    <name type="scientific">Desulfosarcina alkanivorans</name>
    <dbReference type="NCBI Taxonomy" id="571177"/>
    <lineage>
        <taxon>Bacteria</taxon>
        <taxon>Pseudomonadati</taxon>
        <taxon>Thermodesulfobacteriota</taxon>
        <taxon>Desulfobacteria</taxon>
        <taxon>Desulfobacterales</taxon>
        <taxon>Desulfosarcinaceae</taxon>
        <taxon>Desulfosarcina</taxon>
    </lineage>
</organism>
<keyword evidence="6" id="KW-1185">Reference proteome</keyword>
<sequence length="353" mass="39891">MKRALQAVGGGVSQTVVSVILFFSGGFRIEWQGFICLMLFLWTGHVALLLLIRLGINRRLSDPSMTREMVIWSILTLLTTVFFMDQFRPLMLMYFPIILLYGAFSMTPNQYRATAALMILGYIGVILTVYKLYPRILNIEYEIVVALVFTLVIVAFSFVSNEISLLRKKLHLRNAELASAIEKIERMATTDELTGLINRRHLMYVLRQQKSVADRGGISFCVCFFDIDRFKRINDHLGHHVGDIVLKRFSSAVQPYLRTSDLFARFGGEEFVFVAIGVDLDGATVAADRIRRAIQALRFKDVAPDLALTVSGGVAQFRCNEKIESVLSRADQALYLAKNRGRNCIKTEADLDV</sequence>
<dbReference type="FunFam" id="3.30.70.270:FF:000001">
    <property type="entry name" value="Diguanylate cyclase domain protein"/>
    <property type="match status" value="1"/>
</dbReference>
<dbReference type="OrthoDB" id="9790367at2"/>
<dbReference type="CDD" id="cd01949">
    <property type="entry name" value="GGDEF"/>
    <property type="match status" value="1"/>
</dbReference>
<dbReference type="InterPro" id="IPR050469">
    <property type="entry name" value="Diguanylate_Cyclase"/>
</dbReference>
<feature type="transmembrane region" description="Helical" evidence="3">
    <location>
        <begin position="114"/>
        <end position="133"/>
    </location>
</feature>
<protein>
    <recommendedName>
        <fullName evidence="1">diguanylate cyclase</fullName>
        <ecNumber evidence="1">2.7.7.65</ecNumber>
    </recommendedName>
</protein>
<evidence type="ECO:0000259" key="4">
    <source>
        <dbReference type="PROSITE" id="PS50887"/>
    </source>
</evidence>
<dbReference type="SUPFAM" id="SSF55073">
    <property type="entry name" value="Nucleotide cyclase"/>
    <property type="match status" value="1"/>
</dbReference>
<accession>A0A5K7YEV9</accession>
<feature type="transmembrane region" description="Helical" evidence="3">
    <location>
        <begin position="7"/>
        <end position="25"/>
    </location>
</feature>
<keyword evidence="3" id="KW-1133">Transmembrane helix</keyword>
<dbReference type="PANTHER" id="PTHR45138:SF9">
    <property type="entry name" value="DIGUANYLATE CYCLASE DGCM-RELATED"/>
    <property type="match status" value="1"/>
</dbReference>
<dbReference type="AlphaFoldDB" id="A0A5K7YEV9"/>
<dbReference type="InterPro" id="IPR000160">
    <property type="entry name" value="GGDEF_dom"/>
</dbReference>
<keyword evidence="3" id="KW-0812">Transmembrane</keyword>
<dbReference type="KEGG" id="dalk:DSCA_01990"/>
<name>A0A5K7YEV9_9BACT</name>
<dbReference type="Pfam" id="PF00990">
    <property type="entry name" value="GGDEF"/>
    <property type="match status" value="1"/>
</dbReference>
<proteinExistence type="predicted"/>
<gene>
    <name evidence="5" type="ORF">DSCA_01990</name>
</gene>
<dbReference type="SMART" id="SM00267">
    <property type="entry name" value="GGDEF"/>
    <property type="match status" value="1"/>
</dbReference>
<feature type="domain" description="GGDEF" evidence="4">
    <location>
        <begin position="218"/>
        <end position="350"/>
    </location>
</feature>
<evidence type="ECO:0000256" key="3">
    <source>
        <dbReference type="SAM" id="Phobius"/>
    </source>
</evidence>
<evidence type="ECO:0000313" key="5">
    <source>
        <dbReference type="EMBL" id="BBO66269.1"/>
    </source>
</evidence>
<dbReference type="EC" id="2.7.7.65" evidence="1"/>
<dbReference type="NCBIfam" id="TIGR00254">
    <property type="entry name" value="GGDEF"/>
    <property type="match status" value="1"/>
</dbReference>
<dbReference type="PANTHER" id="PTHR45138">
    <property type="entry name" value="REGULATORY COMPONENTS OF SENSORY TRANSDUCTION SYSTEM"/>
    <property type="match status" value="1"/>
</dbReference>
<dbReference type="Proteomes" id="UP000427906">
    <property type="component" value="Chromosome"/>
</dbReference>
<dbReference type="RefSeq" id="WP_155314673.1">
    <property type="nucleotide sequence ID" value="NZ_AP021874.1"/>
</dbReference>
<evidence type="ECO:0000256" key="2">
    <source>
        <dbReference type="ARBA" id="ARBA00034247"/>
    </source>
</evidence>
<reference evidence="5 6" key="1">
    <citation type="submission" date="2019-11" db="EMBL/GenBank/DDBJ databases">
        <title>Comparative genomics of hydrocarbon-degrading Desulfosarcina strains.</title>
        <authorList>
            <person name="Watanabe M."/>
            <person name="Kojima H."/>
            <person name="Fukui M."/>
        </authorList>
    </citation>
    <scope>NUCLEOTIDE SEQUENCE [LARGE SCALE GENOMIC DNA]</scope>
    <source>
        <strain evidence="5 6">PL12</strain>
    </source>
</reference>
<evidence type="ECO:0000313" key="6">
    <source>
        <dbReference type="Proteomes" id="UP000427906"/>
    </source>
</evidence>
<dbReference type="Gene3D" id="3.30.70.270">
    <property type="match status" value="1"/>
</dbReference>
<feature type="transmembrane region" description="Helical" evidence="3">
    <location>
        <begin position="68"/>
        <end position="84"/>
    </location>
</feature>
<dbReference type="PROSITE" id="PS50887">
    <property type="entry name" value="GGDEF"/>
    <property type="match status" value="1"/>
</dbReference>
<dbReference type="GO" id="GO:0052621">
    <property type="term" value="F:diguanylate cyclase activity"/>
    <property type="evidence" value="ECO:0007669"/>
    <property type="project" value="UniProtKB-EC"/>
</dbReference>
<evidence type="ECO:0000256" key="1">
    <source>
        <dbReference type="ARBA" id="ARBA00012528"/>
    </source>
</evidence>
<dbReference type="EMBL" id="AP021874">
    <property type="protein sequence ID" value="BBO66269.1"/>
    <property type="molecule type" value="Genomic_DNA"/>
</dbReference>
<comment type="catalytic activity">
    <reaction evidence="2">
        <text>2 GTP = 3',3'-c-di-GMP + 2 diphosphate</text>
        <dbReference type="Rhea" id="RHEA:24898"/>
        <dbReference type="ChEBI" id="CHEBI:33019"/>
        <dbReference type="ChEBI" id="CHEBI:37565"/>
        <dbReference type="ChEBI" id="CHEBI:58805"/>
        <dbReference type="EC" id="2.7.7.65"/>
    </reaction>
</comment>
<feature type="transmembrane region" description="Helical" evidence="3">
    <location>
        <begin position="139"/>
        <end position="159"/>
    </location>
</feature>
<dbReference type="InterPro" id="IPR043128">
    <property type="entry name" value="Rev_trsase/Diguanyl_cyclase"/>
</dbReference>
<keyword evidence="3" id="KW-0472">Membrane</keyword>
<feature type="transmembrane region" description="Helical" evidence="3">
    <location>
        <begin position="31"/>
        <end position="56"/>
    </location>
</feature>
<dbReference type="InterPro" id="IPR029787">
    <property type="entry name" value="Nucleotide_cyclase"/>
</dbReference>